<dbReference type="InterPro" id="IPR013083">
    <property type="entry name" value="Znf_RING/FYVE/PHD"/>
</dbReference>
<name>A0AAX4KQJ7_9TREE</name>
<evidence type="ECO:0000256" key="4">
    <source>
        <dbReference type="ARBA" id="ARBA00022723"/>
    </source>
</evidence>
<feature type="region of interest" description="Disordered" evidence="10">
    <location>
        <begin position="625"/>
        <end position="644"/>
    </location>
</feature>
<dbReference type="InterPro" id="IPR001841">
    <property type="entry name" value="Znf_RING"/>
</dbReference>
<dbReference type="SMART" id="SM00184">
    <property type="entry name" value="RING"/>
    <property type="match status" value="1"/>
</dbReference>
<feature type="compositionally biased region" description="Polar residues" evidence="10">
    <location>
        <begin position="625"/>
        <end position="636"/>
    </location>
</feature>
<dbReference type="GeneID" id="91105586"/>
<evidence type="ECO:0000256" key="1">
    <source>
        <dbReference type="ARBA" id="ARBA00000900"/>
    </source>
</evidence>
<dbReference type="PANTHER" id="PTHR46077:SF1">
    <property type="entry name" value="TOP1 BINDING ARGININE_SERINE RICH PROTEIN, E3 UBIQUITIN LIGASE"/>
    <property type="match status" value="1"/>
</dbReference>
<evidence type="ECO:0000259" key="11">
    <source>
        <dbReference type="PROSITE" id="PS50089"/>
    </source>
</evidence>
<evidence type="ECO:0000256" key="7">
    <source>
        <dbReference type="ARBA" id="ARBA00023015"/>
    </source>
</evidence>
<reference evidence="12 13" key="1">
    <citation type="submission" date="2024-01" db="EMBL/GenBank/DDBJ databases">
        <title>Comparative genomics of Cryptococcus and Kwoniella reveals pathogenesis evolution and contrasting modes of karyotype evolution via chromosome fusion or intercentromeric recombination.</title>
        <authorList>
            <person name="Coelho M.A."/>
            <person name="David-Palma M."/>
            <person name="Shea T."/>
            <person name="Bowers K."/>
            <person name="McGinley-Smith S."/>
            <person name="Mohammad A.W."/>
            <person name="Gnirke A."/>
            <person name="Yurkov A.M."/>
            <person name="Nowrousian M."/>
            <person name="Sun S."/>
            <person name="Cuomo C.A."/>
            <person name="Heitman J."/>
        </authorList>
    </citation>
    <scope>NUCLEOTIDE SEQUENCE [LARGE SCALE GENOMIC DNA]</scope>
    <source>
        <strain evidence="12 13">PYCC6329</strain>
    </source>
</reference>
<dbReference type="RefSeq" id="XP_066086639.1">
    <property type="nucleotide sequence ID" value="XM_066230542.1"/>
</dbReference>
<dbReference type="PROSITE" id="PS00518">
    <property type="entry name" value="ZF_RING_1"/>
    <property type="match status" value="1"/>
</dbReference>
<organism evidence="12 13">
    <name type="scientific">Kwoniella europaea PYCC6329</name>
    <dbReference type="NCBI Taxonomy" id="1423913"/>
    <lineage>
        <taxon>Eukaryota</taxon>
        <taxon>Fungi</taxon>
        <taxon>Dikarya</taxon>
        <taxon>Basidiomycota</taxon>
        <taxon>Agaricomycotina</taxon>
        <taxon>Tremellomycetes</taxon>
        <taxon>Tremellales</taxon>
        <taxon>Cryptococcaceae</taxon>
        <taxon>Kwoniella</taxon>
    </lineage>
</organism>
<evidence type="ECO:0000256" key="5">
    <source>
        <dbReference type="ARBA" id="ARBA00022771"/>
    </source>
</evidence>
<feature type="compositionally biased region" description="Basic and acidic residues" evidence="10">
    <location>
        <begin position="457"/>
        <end position="468"/>
    </location>
</feature>
<evidence type="ECO:0000313" key="12">
    <source>
        <dbReference type="EMBL" id="WWD08672.1"/>
    </source>
</evidence>
<keyword evidence="4" id="KW-0479">Metal-binding</keyword>
<gene>
    <name evidence="12" type="ORF">V865_006785</name>
</gene>
<keyword evidence="6" id="KW-0862">Zinc</keyword>
<feature type="region of interest" description="Disordered" evidence="10">
    <location>
        <begin position="342"/>
        <end position="388"/>
    </location>
</feature>
<feature type="compositionally biased region" description="Basic and acidic residues" evidence="10">
    <location>
        <begin position="49"/>
        <end position="63"/>
    </location>
</feature>
<feature type="compositionally biased region" description="Basic and acidic residues" evidence="10">
    <location>
        <begin position="421"/>
        <end position="431"/>
    </location>
</feature>
<protein>
    <recommendedName>
        <fullName evidence="2">RING-type E3 ubiquitin transferase</fullName>
        <ecNumber evidence="2">2.3.2.27</ecNumber>
    </recommendedName>
</protein>
<feature type="compositionally biased region" description="Low complexity" evidence="10">
    <location>
        <begin position="346"/>
        <end position="380"/>
    </location>
</feature>
<proteinExistence type="predicted"/>
<keyword evidence="13" id="KW-1185">Reference proteome</keyword>
<evidence type="ECO:0000256" key="8">
    <source>
        <dbReference type="ARBA" id="ARBA00023163"/>
    </source>
</evidence>
<dbReference type="EMBL" id="CP144090">
    <property type="protein sequence ID" value="WWD08672.1"/>
    <property type="molecule type" value="Genomic_DNA"/>
</dbReference>
<evidence type="ECO:0000256" key="3">
    <source>
        <dbReference type="ARBA" id="ARBA00022679"/>
    </source>
</evidence>
<evidence type="ECO:0000256" key="6">
    <source>
        <dbReference type="ARBA" id="ARBA00022833"/>
    </source>
</evidence>
<dbReference type="EC" id="2.3.2.27" evidence="2"/>
<dbReference type="GO" id="GO:0006513">
    <property type="term" value="P:protein monoubiquitination"/>
    <property type="evidence" value="ECO:0007669"/>
    <property type="project" value="TreeGrafter"/>
</dbReference>
<feature type="region of interest" description="Disordered" evidence="10">
    <location>
        <begin position="48"/>
        <end position="95"/>
    </location>
</feature>
<dbReference type="SUPFAM" id="SSF57850">
    <property type="entry name" value="RING/U-box"/>
    <property type="match status" value="1"/>
</dbReference>
<dbReference type="Proteomes" id="UP001358614">
    <property type="component" value="Chromosome 2"/>
</dbReference>
<dbReference type="Gene3D" id="3.30.40.10">
    <property type="entry name" value="Zinc/RING finger domain, C3HC4 (zinc finger)"/>
    <property type="match status" value="1"/>
</dbReference>
<feature type="compositionally biased region" description="Acidic residues" evidence="10">
    <location>
        <begin position="83"/>
        <end position="93"/>
    </location>
</feature>
<evidence type="ECO:0000256" key="10">
    <source>
        <dbReference type="SAM" id="MobiDB-lite"/>
    </source>
</evidence>
<keyword evidence="7" id="KW-0805">Transcription regulation</keyword>
<feature type="compositionally biased region" description="Low complexity" evidence="10">
    <location>
        <begin position="500"/>
        <end position="516"/>
    </location>
</feature>
<evidence type="ECO:0000256" key="2">
    <source>
        <dbReference type="ARBA" id="ARBA00012483"/>
    </source>
</evidence>
<keyword evidence="8" id="KW-0804">Transcription</keyword>
<dbReference type="GO" id="GO:0008270">
    <property type="term" value="F:zinc ion binding"/>
    <property type="evidence" value="ECO:0007669"/>
    <property type="project" value="UniProtKB-KW"/>
</dbReference>
<dbReference type="PROSITE" id="PS50089">
    <property type="entry name" value="ZF_RING_2"/>
    <property type="match status" value="1"/>
</dbReference>
<keyword evidence="5 9" id="KW-0863">Zinc-finger</keyword>
<dbReference type="GO" id="GO:0061630">
    <property type="term" value="F:ubiquitin protein ligase activity"/>
    <property type="evidence" value="ECO:0007669"/>
    <property type="project" value="UniProtKB-EC"/>
</dbReference>
<feature type="domain" description="RING-type" evidence="11">
    <location>
        <begin position="100"/>
        <end position="139"/>
    </location>
</feature>
<evidence type="ECO:0000313" key="13">
    <source>
        <dbReference type="Proteomes" id="UP001358614"/>
    </source>
</evidence>
<dbReference type="Pfam" id="PF13639">
    <property type="entry name" value="zf-RING_2"/>
    <property type="match status" value="1"/>
</dbReference>
<dbReference type="KEGG" id="ker:91105586"/>
<accession>A0AAX4KQJ7</accession>
<dbReference type="InterPro" id="IPR017907">
    <property type="entry name" value="Znf_RING_CS"/>
</dbReference>
<dbReference type="GO" id="GO:0000209">
    <property type="term" value="P:protein polyubiquitination"/>
    <property type="evidence" value="ECO:0007669"/>
    <property type="project" value="TreeGrafter"/>
</dbReference>
<feature type="region of interest" description="Disordered" evidence="10">
    <location>
        <begin position="421"/>
        <end position="517"/>
    </location>
</feature>
<dbReference type="AlphaFoldDB" id="A0AAX4KQJ7"/>
<keyword evidence="3" id="KW-0808">Transferase</keyword>
<sequence>MPRKQAVNQAIYLDEAEGFILEHALFSPPRTWPPLPLEPQEVRLANSRKKMDWEEEVRAHPDEPIDIPIPTRKRSTTHKERALDEDEHEDEDGDSNKERCVICLMELKDRTIVGMCGHEFCFECIGVWANQSRRCPLCSADMAPFLLHDLDASTPTKFYLPPLPSRKFPSASLPGPSRARLPEIIRRERIDERDIEPEEPDELDIQVERRREIYRYGLYVKHIGSNPHTKYRPTPTPRQFSEDPSLIQRATAFLRRELRVWQNFIDVEFLTTYIISLLKTIDIRSDPAIRLLADYLDSPSTTNENRPSHTTVAEHFSHELYSFLRSPFKELRKWDEAIQYDPIPTSSPRSQSSQSPSPVQSYHSVSLSPRSLRSESPSSSPDRRGRNWNRRDVFVPSISPDAKRWDENDTWLDPEYAAWTEEEKRREEDRRERKRLKRSSRRESQLQLESKPMRAWGEGETRKERVELLPEPPEPPSRINVDGEEEEEVKPSVELTIKGAARPTSTSMTTTAPSEPAARRRLIEKLNKEKANGLSQTQTITEVGTSRTTKMTLEEMKEKLLRLKSESAAQSSSSTSSTYDKTARLKEKLAKLKAEASVSQLVSSAEEDQDQDQNTQMETEMGNNTLFPIDQNTYNHENNDDQYEKSYDNEHMSHVRRRNRMSESKRRETRIKTRLETERIIYVKNSNESKAQELRRKILENKARREREQMESNYGGIKDDKILSSMDVEERKKEVRRRLMRLKMLGAETEQERRARVLKERLMEKKRKSSLLNGVVDVGVGL</sequence>
<comment type="catalytic activity">
    <reaction evidence="1">
        <text>S-ubiquitinyl-[E2 ubiquitin-conjugating enzyme]-L-cysteine + [acceptor protein]-L-lysine = [E2 ubiquitin-conjugating enzyme]-L-cysteine + N(6)-ubiquitinyl-[acceptor protein]-L-lysine.</text>
        <dbReference type="EC" id="2.3.2.27"/>
    </reaction>
</comment>
<dbReference type="PANTHER" id="PTHR46077">
    <property type="entry name" value="E3 UBIQUITIN-PROTEIN LIGASE TOPORS"/>
    <property type="match status" value="1"/>
</dbReference>
<evidence type="ECO:0000256" key="9">
    <source>
        <dbReference type="PROSITE-ProRule" id="PRU00175"/>
    </source>
</evidence>